<proteinExistence type="predicted"/>
<accession>A0A6C0FCE5</accession>
<name>A0A6C0FCE5_9ZZZZ</name>
<dbReference type="AlphaFoldDB" id="A0A6C0FCE5"/>
<organism evidence="4">
    <name type="scientific">viral metagenome</name>
    <dbReference type="NCBI Taxonomy" id="1070528"/>
    <lineage>
        <taxon>unclassified sequences</taxon>
        <taxon>metagenomes</taxon>
        <taxon>organismal metagenomes</taxon>
    </lineage>
</organism>
<keyword evidence="1" id="KW-0378">Hydrolase</keyword>
<sequence>MSLEEIKSKLKTKPVAKEKESISINISIVNLSDESQESAADTSTDSKKQVIQEKIGSIAINREDIIKRFKEKGIVRVVQQGDKVNTEIYMRTGTDKLEEDEDTNIIFTEKDTDKTRTKKVTLSDITRLEQDDDIEDITQKKERRTRKPAKGVANLPEEEWVLVKNESVIDKIPPPLPTSVMRVSGFYMNNRKKFVDFINSYFAEYRDELLNENLSLSCDDMGKDNNAEFKLLIHQKIVRDYLNLFTPYRGLLLYHGLGSGKTCSSIAIAEGIKSSKKVIVLTPASLRRNYIEEIKKCGDTLFKKEQYWEWVPLKDAKDALATLSTALGLSEAYIKRKKGVWLVDQNKPSNQDSLTAKQIMSLDQQLDEMIQTKYHFENYNGLKRERLRSLTNNYKDNLFDHSVVVIDEVHNFISRISNKLGKERTPVTYDKEGDIDNFPVSLALVLYEMLMNAQDVRIVFLTGTPIINYPNELGILYNILRGYIKTWKFTLQPREGYNTVNAKLKEIFGADKYMDYFEYSKNNVLSITRNPFGFEKKMEKGTYKGVTNTPKNTREKDAEGEFIMDERGQISDLDFKKRVISILEANDIPVNKHKTEIEMFKALPDTLPEFESMFLGENNTVKNKELLKRRILGLSSYFRSAQEELLPRYDPVTDFQVVKIPMSDYQLGIYETARSAERKEDTKRRSKKPTIDKDGLFVEPSSSYRIFSRLYCNFVMPLPPGRPLPREDKLEESYTKALGETAKKGSNELEGNETGEVEGDEMIEKNADDNYQTRIGSAMKYLKENGRNIFNAEGLQTYSPKFLHMLENISDADHKGLHLVYSQFRTLEGIGIFKLVLDFNGYTQFKIKKGGDGVWDLDISEENQGKPTYALYTGTESPEEKEIIRNIYNSDWDPNLPITDKLKEIANNNHMGEIIKILMITASGSEGINLRSTRFVHIMEPYWHPTRTDQVIGRARRICSHKSLPENMQDVRVFLYLMTMTEQQIQNNISKDLKLHDQSKLKYQVSPDSDKTEYRVVTSDEALYEISTMKQSIISGLTRVIKESAIDCATYSKRGSGEQLECIQYGTPRVSEMAYYPDISKQPSDIFEKKNQKEVSFKGIEYTLRGKKYVLRKMSDNVNYIYDWESYQQSLENPNIEPKHIYTEKKVKGEWVLENV</sequence>
<dbReference type="InterPro" id="IPR001650">
    <property type="entry name" value="Helicase_C-like"/>
</dbReference>
<dbReference type="InterPro" id="IPR027417">
    <property type="entry name" value="P-loop_NTPase"/>
</dbReference>
<evidence type="ECO:0000256" key="2">
    <source>
        <dbReference type="SAM" id="MobiDB-lite"/>
    </source>
</evidence>
<dbReference type="PANTHER" id="PTHR45766">
    <property type="entry name" value="DNA ANNEALING HELICASE AND ENDONUCLEASE ZRANB3 FAMILY MEMBER"/>
    <property type="match status" value="1"/>
</dbReference>
<dbReference type="PROSITE" id="PS00690">
    <property type="entry name" value="DEAH_ATP_HELICASE"/>
    <property type="match status" value="1"/>
</dbReference>
<feature type="region of interest" description="Disordered" evidence="2">
    <location>
        <begin position="675"/>
        <end position="694"/>
    </location>
</feature>
<dbReference type="EMBL" id="MN738832">
    <property type="protein sequence ID" value="QHT38551.1"/>
    <property type="molecule type" value="Genomic_DNA"/>
</dbReference>
<protein>
    <recommendedName>
        <fullName evidence="3">Helicase C-terminal domain-containing protein</fullName>
    </recommendedName>
</protein>
<dbReference type="Gene3D" id="3.40.50.300">
    <property type="entry name" value="P-loop containing nucleotide triphosphate hydrolases"/>
    <property type="match status" value="2"/>
</dbReference>
<dbReference type="PANTHER" id="PTHR45766:SF6">
    <property type="entry name" value="SWI_SNF-RELATED MATRIX-ASSOCIATED ACTIN-DEPENDENT REGULATOR OF CHROMATIN SUBFAMILY A-LIKE PROTEIN 1"/>
    <property type="match status" value="1"/>
</dbReference>
<evidence type="ECO:0000259" key="3">
    <source>
        <dbReference type="Pfam" id="PF00271"/>
    </source>
</evidence>
<feature type="domain" description="Helicase C-terminal" evidence="3">
    <location>
        <begin position="903"/>
        <end position="958"/>
    </location>
</feature>
<dbReference type="GO" id="GO:0006281">
    <property type="term" value="P:DNA repair"/>
    <property type="evidence" value="ECO:0007669"/>
    <property type="project" value="TreeGrafter"/>
</dbReference>
<dbReference type="GO" id="GO:0016787">
    <property type="term" value="F:hydrolase activity"/>
    <property type="evidence" value="ECO:0007669"/>
    <property type="project" value="UniProtKB-KW"/>
</dbReference>
<dbReference type="SUPFAM" id="SSF52540">
    <property type="entry name" value="P-loop containing nucleoside triphosphate hydrolases"/>
    <property type="match status" value="2"/>
</dbReference>
<dbReference type="InterPro" id="IPR002464">
    <property type="entry name" value="DNA/RNA_helicase_DEAH_CS"/>
</dbReference>
<dbReference type="Pfam" id="PF00271">
    <property type="entry name" value="Helicase_C"/>
    <property type="match status" value="1"/>
</dbReference>
<dbReference type="GO" id="GO:0031297">
    <property type="term" value="P:replication fork processing"/>
    <property type="evidence" value="ECO:0007669"/>
    <property type="project" value="TreeGrafter"/>
</dbReference>
<evidence type="ECO:0000313" key="4">
    <source>
        <dbReference type="EMBL" id="QHT38551.1"/>
    </source>
</evidence>
<evidence type="ECO:0000256" key="1">
    <source>
        <dbReference type="ARBA" id="ARBA00022801"/>
    </source>
</evidence>
<reference evidence="4" key="1">
    <citation type="journal article" date="2020" name="Nature">
        <title>Giant virus diversity and host interactions through global metagenomics.</title>
        <authorList>
            <person name="Schulz F."/>
            <person name="Roux S."/>
            <person name="Paez-Espino D."/>
            <person name="Jungbluth S."/>
            <person name="Walsh D.A."/>
            <person name="Denef V.J."/>
            <person name="McMahon K.D."/>
            <person name="Konstantinidis K.T."/>
            <person name="Eloe-Fadrosh E.A."/>
            <person name="Kyrpides N.C."/>
            <person name="Woyke T."/>
        </authorList>
    </citation>
    <scope>NUCLEOTIDE SEQUENCE</scope>
    <source>
        <strain evidence="4">GVMAG-S-ERX556106-38</strain>
    </source>
</reference>